<name>A0ABT2PB95_9MICO</name>
<keyword evidence="4 5" id="KW-0963">Cytoplasm</keyword>
<feature type="region of interest" description="Disordered" evidence="6">
    <location>
        <begin position="1"/>
        <end position="97"/>
    </location>
</feature>
<feature type="domain" description="RecX second three-helical" evidence="7">
    <location>
        <begin position="147"/>
        <end position="188"/>
    </location>
</feature>
<evidence type="ECO:0000256" key="4">
    <source>
        <dbReference type="ARBA" id="ARBA00022490"/>
    </source>
</evidence>
<dbReference type="Proteomes" id="UP001300496">
    <property type="component" value="Unassembled WGS sequence"/>
</dbReference>
<evidence type="ECO:0000256" key="1">
    <source>
        <dbReference type="ARBA" id="ARBA00004496"/>
    </source>
</evidence>
<dbReference type="Gene3D" id="1.10.10.10">
    <property type="entry name" value="Winged helix-like DNA-binding domain superfamily/Winged helix DNA-binding domain"/>
    <property type="match status" value="1"/>
</dbReference>
<dbReference type="PANTHER" id="PTHR33602">
    <property type="entry name" value="REGULATORY PROTEIN RECX FAMILY PROTEIN"/>
    <property type="match status" value="1"/>
</dbReference>
<reference evidence="8 9" key="1">
    <citation type="journal article" date="2024" name="Int. J. Syst. Evol. Microbiol.">
        <title>Microbacterium memoriense sp. nov., a member of the Actinomycetota from marine beach sediment of the north coast of Portugal.</title>
        <authorList>
            <person name="Santos J.D.N.D."/>
            <person name="Klimek D."/>
            <person name="Calusinska M."/>
            <person name="Lobo-da-Cunha A."/>
            <person name="Catita J."/>
            <person name="Goncalves H."/>
            <person name="Gonzalez I."/>
            <person name="Lage O.M."/>
        </authorList>
    </citation>
    <scope>NUCLEOTIDE SEQUENCE [LARGE SCALE GENOMIC DNA]</scope>
    <source>
        <strain evidence="8 9">PMIC_1C1B</strain>
    </source>
</reference>
<protein>
    <recommendedName>
        <fullName evidence="3 5">Regulatory protein RecX</fullName>
    </recommendedName>
</protein>
<evidence type="ECO:0000259" key="7">
    <source>
        <dbReference type="Pfam" id="PF02631"/>
    </source>
</evidence>
<evidence type="ECO:0000313" key="8">
    <source>
        <dbReference type="EMBL" id="MCT9001875.1"/>
    </source>
</evidence>
<evidence type="ECO:0000256" key="3">
    <source>
        <dbReference type="ARBA" id="ARBA00018111"/>
    </source>
</evidence>
<dbReference type="InterPro" id="IPR003783">
    <property type="entry name" value="Regulatory_RecX"/>
</dbReference>
<dbReference type="Pfam" id="PF02631">
    <property type="entry name" value="RecX_HTH2"/>
    <property type="match status" value="1"/>
</dbReference>
<evidence type="ECO:0000256" key="5">
    <source>
        <dbReference type="HAMAP-Rule" id="MF_01114"/>
    </source>
</evidence>
<comment type="function">
    <text evidence="5">Modulates RecA activity.</text>
</comment>
<comment type="subcellular location">
    <subcellularLocation>
        <location evidence="1 5">Cytoplasm</location>
    </subcellularLocation>
</comment>
<evidence type="ECO:0000256" key="2">
    <source>
        <dbReference type="ARBA" id="ARBA00009695"/>
    </source>
</evidence>
<comment type="caution">
    <text evidence="8">The sequence shown here is derived from an EMBL/GenBank/DDBJ whole genome shotgun (WGS) entry which is preliminary data.</text>
</comment>
<dbReference type="InterPro" id="IPR036388">
    <property type="entry name" value="WH-like_DNA-bd_sf"/>
</dbReference>
<feature type="compositionally biased region" description="Low complexity" evidence="6">
    <location>
        <begin position="17"/>
        <end position="28"/>
    </location>
</feature>
<dbReference type="InterPro" id="IPR053924">
    <property type="entry name" value="RecX_HTH_2nd"/>
</dbReference>
<dbReference type="RefSeq" id="WP_261606424.1">
    <property type="nucleotide sequence ID" value="NZ_JAODOR010000006.1"/>
</dbReference>
<dbReference type="EMBL" id="JAODOR010000006">
    <property type="protein sequence ID" value="MCT9001875.1"/>
    <property type="molecule type" value="Genomic_DNA"/>
</dbReference>
<accession>A0ABT2PB95</accession>
<proteinExistence type="inferred from homology"/>
<dbReference type="HAMAP" id="MF_01114">
    <property type="entry name" value="RecX"/>
    <property type="match status" value="1"/>
</dbReference>
<feature type="compositionally biased region" description="Basic and acidic residues" evidence="6">
    <location>
        <begin position="82"/>
        <end position="97"/>
    </location>
</feature>
<comment type="similarity">
    <text evidence="2 5">Belongs to the RecX family.</text>
</comment>
<organism evidence="8 9">
    <name type="scientific">Microbacterium memoriense</name>
    <dbReference type="NCBI Taxonomy" id="2978350"/>
    <lineage>
        <taxon>Bacteria</taxon>
        <taxon>Bacillati</taxon>
        <taxon>Actinomycetota</taxon>
        <taxon>Actinomycetes</taxon>
        <taxon>Micrococcales</taxon>
        <taxon>Microbacteriaceae</taxon>
        <taxon>Microbacterium</taxon>
    </lineage>
</organism>
<gene>
    <name evidence="5" type="primary">recX</name>
    <name evidence="8" type="ORF">N4R40_05800</name>
</gene>
<keyword evidence="9" id="KW-1185">Reference proteome</keyword>
<evidence type="ECO:0000256" key="6">
    <source>
        <dbReference type="SAM" id="MobiDB-lite"/>
    </source>
</evidence>
<evidence type="ECO:0000313" key="9">
    <source>
        <dbReference type="Proteomes" id="UP001300496"/>
    </source>
</evidence>
<sequence>MSVNADDHLAPVIPLFGGPAPAAPAEHGVAGGDGTPARRPVSADRVPARAPESADRVPARGPVSTSSPGIGDGSWHTTWTEPDPRFEQSVRPDESDARDLAEKRLLKKLRVRSLSEREARSFLREQDVAPDAVEHVIDAFVRHGYLDDARLAEQLIHAGTTRKGQGRQAISLALGQRGIPRDVADAALAEVADDDAERALEFARQKARAMRGLDREVAVRRLVGQLSRRGYGGLALSTARQALDELERPAARGVRFE</sequence>
<dbReference type="PANTHER" id="PTHR33602:SF1">
    <property type="entry name" value="REGULATORY PROTEIN RECX FAMILY PROTEIN"/>
    <property type="match status" value="1"/>
</dbReference>